<evidence type="ECO:0000313" key="3">
    <source>
        <dbReference type="Proteomes" id="UP001157961"/>
    </source>
</evidence>
<comment type="caution">
    <text evidence="2">The sequence shown here is derived from an EMBL/GenBank/DDBJ whole genome shotgun (WGS) entry which is preliminary data.</text>
</comment>
<evidence type="ECO:0000256" key="1">
    <source>
        <dbReference type="SAM" id="Phobius"/>
    </source>
</evidence>
<feature type="transmembrane region" description="Helical" evidence="1">
    <location>
        <begin position="20"/>
        <end position="50"/>
    </location>
</feature>
<organism evidence="2 3">
    <name type="scientific">Shimia sagamensis</name>
    <dbReference type="NCBI Taxonomy" id="1566352"/>
    <lineage>
        <taxon>Bacteria</taxon>
        <taxon>Pseudomonadati</taxon>
        <taxon>Pseudomonadota</taxon>
        <taxon>Alphaproteobacteria</taxon>
        <taxon>Rhodobacterales</taxon>
        <taxon>Roseobacteraceae</taxon>
    </lineage>
</organism>
<keyword evidence="1" id="KW-1133">Transmembrane helix</keyword>
<reference evidence="2 3" key="1">
    <citation type="submission" date="2017-05" db="EMBL/GenBank/DDBJ databases">
        <authorList>
            <person name="Varghese N."/>
            <person name="Submissions S."/>
        </authorList>
    </citation>
    <scope>NUCLEOTIDE SEQUENCE [LARGE SCALE GENOMIC DNA]</scope>
    <source>
        <strain evidence="2 3">DSM 29734</strain>
    </source>
</reference>
<evidence type="ECO:0008006" key="4">
    <source>
        <dbReference type="Google" id="ProtNLM"/>
    </source>
</evidence>
<proteinExistence type="predicted"/>
<dbReference type="EMBL" id="FXTY01000003">
    <property type="protein sequence ID" value="SMP19357.1"/>
    <property type="molecule type" value="Genomic_DNA"/>
</dbReference>
<keyword evidence="1" id="KW-0472">Membrane</keyword>
<keyword evidence="1" id="KW-0812">Transmembrane</keyword>
<name>A0ABY1NVX3_9RHOB</name>
<evidence type="ECO:0000313" key="2">
    <source>
        <dbReference type="EMBL" id="SMP19357.1"/>
    </source>
</evidence>
<gene>
    <name evidence="2" type="ORF">SAMN06265373_103406</name>
</gene>
<sequence>MSRPVQPVQDHTTSCLVMAFINLLWVLMLVLLLWGLPAVLILAIVLNAGIDRLRTHFERRA</sequence>
<keyword evidence="3" id="KW-1185">Reference proteome</keyword>
<accession>A0ABY1NVX3</accession>
<protein>
    <recommendedName>
        <fullName evidence="4">Histidinol phosphate aminotransferase</fullName>
    </recommendedName>
</protein>
<dbReference type="Proteomes" id="UP001157961">
    <property type="component" value="Unassembled WGS sequence"/>
</dbReference>